<dbReference type="PROSITE" id="PS01306">
    <property type="entry name" value="UPF0054"/>
    <property type="match status" value="1"/>
</dbReference>
<protein>
    <recommendedName>
        <fullName evidence="7">Endoribonuclease YbeY</fullName>
        <ecNumber evidence="7">3.1.-.-</ecNumber>
    </recommendedName>
</protein>
<dbReference type="EC" id="3.1.-.-" evidence="7"/>
<dbReference type="GO" id="GO:0006364">
    <property type="term" value="P:rRNA processing"/>
    <property type="evidence" value="ECO:0007669"/>
    <property type="project" value="UniProtKB-UniRule"/>
</dbReference>
<keyword evidence="6 7" id="KW-0862">Zinc</keyword>
<dbReference type="HAMAP" id="MF_00009">
    <property type="entry name" value="Endoribonucl_YbeY"/>
    <property type="match status" value="1"/>
</dbReference>
<dbReference type="PANTHER" id="PTHR46986:SF1">
    <property type="entry name" value="ENDORIBONUCLEASE YBEY, CHLOROPLASTIC"/>
    <property type="match status" value="1"/>
</dbReference>
<feature type="binding site" evidence="7">
    <location>
        <position position="117"/>
    </location>
    <ligand>
        <name>Zn(2+)</name>
        <dbReference type="ChEBI" id="CHEBI:29105"/>
        <note>catalytic</note>
    </ligand>
</feature>
<organism evidence="8 9">
    <name type="scientific">Borrelia turcica IST7</name>
    <dbReference type="NCBI Taxonomy" id="1104446"/>
    <lineage>
        <taxon>Bacteria</taxon>
        <taxon>Pseudomonadati</taxon>
        <taxon>Spirochaetota</taxon>
        <taxon>Spirochaetia</taxon>
        <taxon>Spirochaetales</taxon>
        <taxon>Borreliaceae</taxon>
        <taxon>Borrelia</taxon>
    </lineage>
</organism>
<dbReference type="PANTHER" id="PTHR46986">
    <property type="entry name" value="ENDORIBONUCLEASE YBEY, CHLOROPLASTIC"/>
    <property type="match status" value="1"/>
</dbReference>
<dbReference type="NCBIfam" id="TIGR00043">
    <property type="entry name" value="rRNA maturation RNase YbeY"/>
    <property type="match status" value="1"/>
</dbReference>
<proteinExistence type="inferred from homology"/>
<dbReference type="RefSeq" id="WP_120103875.1">
    <property type="nucleotide sequence ID" value="NZ_CP028884.1"/>
</dbReference>
<dbReference type="GO" id="GO:0008270">
    <property type="term" value="F:zinc ion binding"/>
    <property type="evidence" value="ECO:0007669"/>
    <property type="project" value="UniProtKB-UniRule"/>
</dbReference>
<keyword evidence="7" id="KW-0963">Cytoplasm</keyword>
<evidence type="ECO:0000256" key="4">
    <source>
        <dbReference type="ARBA" id="ARBA00022759"/>
    </source>
</evidence>
<dbReference type="SUPFAM" id="SSF55486">
    <property type="entry name" value="Metalloproteases ('zincins'), catalytic domain"/>
    <property type="match status" value="1"/>
</dbReference>
<dbReference type="Proteomes" id="UP000275571">
    <property type="component" value="Chromosome"/>
</dbReference>
<keyword evidence="3 7" id="KW-0479">Metal-binding</keyword>
<keyword evidence="9" id="KW-1185">Reference proteome</keyword>
<evidence type="ECO:0000313" key="9">
    <source>
        <dbReference type="Proteomes" id="UP000275571"/>
    </source>
</evidence>
<comment type="similarity">
    <text evidence="1 7">Belongs to the endoribonuclease YbeY family.</text>
</comment>
<gene>
    <name evidence="7" type="primary">ybeY</name>
    <name evidence="8" type="ORF">DB313_00305</name>
</gene>
<name>A0A386PJA3_9SPIR</name>
<evidence type="ECO:0000256" key="3">
    <source>
        <dbReference type="ARBA" id="ARBA00022723"/>
    </source>
</evidence>
<dbReference type="KEGG" id="btur:DB313_00305"/>
<comment type="function">
    <text evidence="7">Single strand-specific metallo-endoribonuclease involved in late-stage 70S ribosome quality control and in maturation of the 3' terminus of the 16S rRNA.</text>
</comment>
<keyword evidence="2 7" id="KW-0540">Nuclease</keyword>
<comment type="subcellular location">
    <subcellularLocation>
        <location evidence="7">Cytoplasm</location>
    </subcellularLocation>
</comment>
<dbReference type="AlphaFoldDB" id="A0A386PJA3"/>
<evidence type="ECO:0000256" key="5">
    <source>
        <dbReference type="ARBA" id="ARBA00022801"/>
    </source>
</evidence>
<sequence length="148" mass="17435">MIEEDLSLWAEDVEFEHLDAYYNFVLSVLGYLCVKKYELSIVLCSNSYIQKLNSEFRQRAEPTDILSFNYLEESGQLNRGIRGDLVISLEYLKFSALEFNVAIYEELQRVTIHGILHLIGYTHKTNDFQKEAMLIIQEQVLRETRRVF</sequence>
<evidence type="ECO:0000256" key="7">
    <source>
        <dbReference type="HAMAP-Rule" id="MF_00009"/>
    </source>
</evidence>
<keyword evidence="5 7" id="KW-0378">Hydrolase</keyword>
<evidence type="ECO:0000256" key="1">
    <source>
        <dbReference type="ARBA" id="ARBA00010875"/>
    </source>
</evidence>
<keyword evidence="7" id="KW-0690">Ribosome biogenesis</keyword>
<accession>A0A386PJA3</accession>
<comment type="cofactor">
    <cofactor evidence="7">
        <name>Zn(2+)</name>
        <dbReference type="ChEBI" id="CHEBI:29105"/>
    </cofactor>
    <text evidence="7">Binds 1 zinc ion.</text>
</comment>
<feature type="binding site" evidence="7">
    <location>
        <position position="113"/>
    </location>
    <ligand>
        <name>Zn(2+)</name>
        <dbReference type="ChEBI" id="CHEBI:29105"/>
        <note>catalytic</note>
    </ligand>
</feature>
<dbReference type="GO" id="GO:0005737">
    <property type="term" value="C:cytoplasm"/>
    <property type="evidence" value="ECO:0007669"/>
    <property type="project" value="UniProtKB-SubCell"/>
</dbReference>
<reference evidence="8 9" key="1">
    <citation type="journal article" date="2018" name="Infect. Genet. Evol.">
        <title>Genome-wide analysis of Borrelia turcica and 'Candidatus Borrelia tachyglossi' shows relapsing fever-like genomes with unique genomic links to Lyme disease Borrelia.</title>
        <authorList>
            <person name="Gofton A.W."/>
            <person name="Margos G."/>
            <person name="Fingerle V."/>
            <person name="Hepner S."/>
            <person name="Loh S.M."/>
            <person name="Ryan U."/>
            <person name="Irwin P."/>
            <person name="Oskam C.L."/>
        </authorList>
    </citation>
    <scope>NUCLEOTIDE SEQUENCE [LARGE SCALE GENOMIC DNA]</scope>
    <source>
        <strain evidence="8 9">IST7</strain>
    </source>
</reference>
<feature type="binding site" evidence="7">
    <location>
        <position position="123"/>
    </location>
    <ligand>
        <name>Zn(2+)</name>
        <dbReference type="ChEBI" id="CHEBI:29105"/>
        <note>catalytic</note>
    </ligand>
</feature>
<dbReference type="InterPro" id="IPR002036">
    <property type="entry name" value="YbeY"/>
</dbReference>
<keyword evidence="7" id="KW-0698">rRNA processing</keyword>
<evidence type="ECO:0000256" key="6">
    <source>
        <dbReference type="ARBA" id="ARBA00022833"/>
    </source>
</evidence>
<evidence type="ECO:0000256" key="2">
    <source>
        <dbReference type="ARBA" id="ARBA00022722"/>
    </source>
</evidence>
<dbReference type="GO" id="GO:0004222">
    <property type="term" value="F:metalloendopeptidase activity"/>
    <property type="evidence" value="ECO:0007669"/>
    <property type="project" value="InterPro"/>
</dbReference>
<dbReference type="InterPro" id="IPR020549">
    <property type="entry name" value="YbeY_CS"/>
</dbReference>
<dbReference type="Pfam" id="PF02130">
    <property type="entry name" value="YbeY"/>
    <property type="match status" value="1"/>
</dbReference>
<dbReference type="InterPro" id="IPR023091">
    <property type="entry name" value="MetalPrtase_cat_dom_sf_prd"/>
</dbReference>
<keyword evidence="4 7" id="KW-0255">Endonuclease</keyword>
<dbReference type="OrthoDB" id="9807740at2"/>
<dbReference type="GO" id="GO:0004521">
    <property type="term" value="F:RNA endonuclease activity"/>
    <property type="evidence" value="ECO:0007669"/>
    <property type="project" value="UniProtKB-UniRule"/>
</dbReference>
<dbReference type="EMBL" id="CP028884">
    <property type="protein sequence ID" value="AYE35956.1"/>
    <property type="molecule type" value="Genomic_DNA"/>
</dbReference>
<dbReference type="Gene3D" id="3.40.390.30">
    <property type="entry name" value="Metalloproteases ('zincins'), catalytic domain"/>
    <property type="match status" value="1"/>
</dbReference>
<evidence type="ECO:0000313" key="8">
    <source>
        <dbReference type="EMBL" id="AYE35956.1"/>
    </source>
</evidence>